<gene>
    <name evidence="2" type="ORF">MO867_18995</name>
</gene>
<reference evidence="2" key="1">
    <citation type="journal article" date="2022" name="Arch. Microbiol.">
        <title>Microbulbifer okhotskensis sp. nov., isolated from a deep bottom sediment of the Okhotsk Sea.</title>
        <authorList>
            <person name="Romanenko L."/>
            <person name="Kurilenko V."/>
            <person name="Otstavnykh N."/>
            <person name="Velansky P."/>
            <person name="Isaeva M."/>
            <person name="Mikhailov V."/>
        </authorList>
    </citation>
    <scope>NUCLEOTIDE SEQUENCE</scope>
    <source>
        <strain evidence="2">OS29</strain>
    </source>
</reference>
<organism evidence="2 3">
    <name type="scientific">Microbulbifer okhotskensis</name>
    <dbReference type="NCBI Taxonomy" id="2926617"/>
    <lineage>
        <taxon>Bacteria</taxon>
        <taxon>Pseudomonadati</taxon>
        <taxon>Pseudomonadota</taxon>
        <taxon>Gammaproteobacteria</taxon>
        <taxon>Cellvibrionales</taxon>
        <taxon>Microbulbiferaceae</taxon>
        <taxon>Microbulbifer</taxon>
    </lineage>
</organism>
<sequence>MSNVIPFDFNSCQLRVVEQDGEPWFVLADVCRVLELSNPTVVAERLDEDEKGNPKSGLGLRRDQLLINESGLYAVVLRSDKPTAKPFRRWVTHDVLPSIRKTGQYLSQRSSGYPELAKNHRARLQLARMCGLKGPKAILAANSWTEREEGVDVLGLVGVTHLTSSVQSAEITASELGVRAGLPGKGKGCAQNVNLCLWHLGLLDTVYDKRGSLAWRISSKGMESGHLEYDDVTKKHGQRSSVQTIVYRESLLSLIQGAGLVEEDFKQLKIRRKAESPLEEVAA</sequence>
<comment type="caution">
    <text evidence="2">The sequence shown here is derived from an EMBL/GenBank/DDBJ whole genome shotgun (WGS) entry which is preliminary data.</text>
</comment>
<keyword evidence="3" id="KW-1185">Reference proteome</keyword>
<dbReference type="AlphaFoldDB" id="A0A9X2ES72"/>
<dbReference type="RefSeq" id="WP_252472073.1">
    <property type="nucleotide sequence ID" value="NZ_JALBWM010000133.1"/>
</dbReference>
<protein>
    <submittedName>
        <fullName evidence="2">Bro-N domain-containing protein</fullName>
    </submittedName>
</protein>
<feature type="domain" description="Bro-N" evidence="1">
    <location>
        <begin position="1"/>
        <end position="103"/>
    </location>
</feature>
<dbReference type="PANTHER" id="PTHR36180">
    <property type="entry name" value="DNA-BINDING PROTEIN-RELATED-RELATED"/>
    <property type="match status" value="1"/>
</dbReference>
<evidence type="ECO:0000313" key="2">
    <source>
        <dbReference type="EMBL" id="MCO1336425.1"/>
    </source>
</evidence>
<evidence type="ECO:0000259" key="1">
    <source>
        <dbReference type="PROSITE" id="PS51750"/>
    </source>
</evidence>
<proteinExistence type="predicted"/>
<dbReference type="SMART" id="SM01040">
    <property type="entry name" value="Bro-N"/>
    <property type="match status" value="1"/>
</dbReference>
<evidence type="ECO:0000313" key="3">
    <source>
        <dbReference type="Proteomes" id="UP001139028"/>
    </source>
</evidence>
<dbReference type="PANTHER" id="PTHR36180:SF2">
    <property type="entry name" value="BRO FAMILY PROTEIN"/>
    <property type="match status" value="1"/>
</dbReference>
<dbReference type="PROSITE" id="PS51750">
    <property type="entry name" value="BRO_N"/>
    <property type="match status" value="1"/>
</dbReference>
<name>A0A9X2ES72_9GAMM</name>
<dbReference type="InterPro" id="IPR003497">
    <property type="entry name" value="BRO_N_domain"/>
</dbReference>
<dbReference type="Pfam" id="PF02498">
    <property type="entry name" value="Bro-N"/>
    <property type="match status" value="1"/>
</dbReference>
<dbReference type="Proteomes" id="UP001139028">
    <property type="component" value="Unassembled WGS sequence"/>
</dbReference>
<dbReference type="EMBL" id="JALBWM010000133">
    <property type="protein sequence ID" value="MCO1336425.1"/>
    <property type="molecule type" value="Genomic_DNA"/>
</dbReference>
<accession>A0A9X2ES72</accession>